<dbReference type="AlphaFoldDB" id="A0A2H3BI20"/>
<protein>
    <submittedName>
        <fullName evidence="1">Uncharacterized protein</fullName>
    </submittedName>
</protein>
<evidence type="ECO:0000313" key="1">
    <source>
        <dbReference type="EMBL" id="PBK68584.1"/>
    </source>
</evidence>
<name>A0A2H3BI20_9AGAR</name>
<sequence>MDGDGQPECTAKPPKPALEYTWWRRDRTVPTVLSTSFWELARWPLPQGIGQPEDVASVGAYLASKGTYCISDSRRNIKLCLGHARGRSVFRRHPPPTSTMEDSLFFSNLRTGTNKGTTPQVLRNHTRSPFHETDAIPTHTSSSTRFYAYGSIRPPIHLAQADETQQHHTPFFFADPHFTRLVHTLDTAAQKFTKAPDQEIPRSVR</sequence>
<reference evidence="2" key="1">
    <citation type="journal article" date="2017" name="Nat. Ecol. Evol.">
        <title>Genome expansion and lineage-specific genetic innovations in the forest pathogenic fungi Armillaria.</title>
        <authorList>
            <person name="Sipos G."/>
            <person name="Prasanna A.N."/>
            <person name="Walter M.C."/>
            <person name="O'Connor E."/>
            <person name="Balint B."/>
            <person name="Krizsan K."/>
            <person name="Kiss B."/>
            <person name="Hess J."/>
            <person name="Varga T."/>
            <person name="Slot J."/>
            <person name="Riley R."/>
            <person name="Boka B."/>
            <person name="Rigling D."/>
            <person name="Barry K."/>
            <person name="Lee J."/>
            <person name="Mihaltcheva S."/>
            <person name="LaButti K."/>
            <person name="Lipzen A."/>
            <person name="Waldron R."/>
            <person name="Moloney N.M."/>
            <person name="Sperisen C."/>
            <person name="Kredics L."/>
            <person name="Vagvoelgyi C."/>
            <person name="Patrignani A."/>
            <person name="Fitzpatrick D."/>
            <person name="Nagy I."/>
            <person name="Doyle S."/>
            <person name="Anderson J.B."/>
            <person name="Grigoriev I.V."/>
            <person name="Gueldener U."/>
            <person name="Muensterkoetter M."/>
            <person name="Nagy L.G."/>
        </authorList>
    </citation>
    <scope>NUCLEOTIDE SEQUENCE [LARGE SCALE GENOMIC DNA]</scope>
    <source>
        <strain evidence="2">28-4</strain>
    </source>
</reference>
<dbReference type="EMBL" id="KZ293432">
    <property type="protein sequence ID" value="PBK68584.1"/>
    <property type="molecule type" value="Genomic_DNA"/>
</dbReference>
<organism evidence="1 2">
    <name type="scientific">Armillaria solidipes</name>
    <dbReference type="NCBI Taxonomy" id="1076256"/>
    <lineage>
        <taxon>Eukaryota</taxon>
        <taxon>Fungi</taxon>
        <taxon>Dikarya</taxon>
        <taxon>Basidiomycota</taxon>
        <taxon>Agaricomycotina</taxon>
        <taxon>Agaricomycetes</taxon>
        <taxon>Agaricomycetidae</taxon>
        <taxon>Agaricales</taxon>
        <taxon>Marasmiineae</taxon>
        <taxon>Physalacriaceae</taxon>
        <taxon>Armillaria</taxon>
    </lineage>
</organism>
<accession>A0A2H3BI20</accession>
<gene>
    <name evidence="1" type="ORF">ARMSODRAFT_975976</name>
</gene>
<evidence type="ECO:0000313" key="2">
    <source>
        <dbReference type="Proteomes" id="UP000218334"/>
    </source>
</evidence>
<dbReference type="Proteomes" id="UP000218334">
    <property type="component" value="Unassembled WGS sequence"/>
</dbReference>
<keyword evidence="2" id="KW-1185">Reference proteome</keyword>
<proteinExistence type="predicted"/>